<keyword evidence="1" id="KW-0472">Membrane</keyword>
<dbReference type="OrthoDB" id="2678663at2"/>
<evidence type="ECO:0000313" key="2">
    <source>
        <dbReference type="EMBL" id="RJX38619.1"/>
    </source>
</evidence>
<sequence>MNTWQGAWCLAKEELRRIRWKHIITLIFIGYLLIFLVPMFADSREDNSTFAFWAMDFITVTLLPMLGLMSTQNSGIYWKMDSFTRKLAAWRTMPITIKQIALGRIVLYLTNGLIAKIVFFTIYYLFARSLGANMRLMDFVLYALFWIGISIAIGIMYLYFETGYSGIKYFWFCTVISLLLLAVMAFYSYTTRDSLVLLSYETIAQGGWWLSLIGILLGVLSFLGIRKAMEKKLRTRSFIS</sequence>
<evidence type="ECO:0000256" key="1">
    <source>
        <dbReference type="SAM" id="Phobius"/>
    </source>
</evidence>
<reference evidence="2 3" key="1">
    <citation type="submission" date="2018-09" db="EMBL/GenBank/DDBJ databases">
        <title>Paenibacillus aracenensis nov. sp. isolated from a cave in southern Spain.</title>
        <authorList>
            <person name="Jurado V."/>
            <person name="Gutierrez-Patricio S."/>
            <person name="Gonzalez-Pimentel J.L."/>
            <person name="Miller A.Z."/>
            <person name="Laiz L."/>
            <person name="Saiz-Jimenez C."/>
        </authorList>
    </citation>
    <scope>NUCLEOTIDE SEQUENCE [LARGE SCALE GENOMIC DNA]</scope>
    <source>
        <strain evidence="2 3">JCM 19203</strain>
    </source>
</reference>
<feature type="transmembrane region" description="Helical" evidence="1">
    <location>
        <begin position="105"/>
        <end position="127"/>
    </location>
</feature>
<feature type="transmembrane region" description="Helical" evidence="1">
    <location>
        <begin position="207"/>
        <end position="225"/>
    </location>
</feature>
<proteinExistence type="predicted"/>
<feature type="transmembrane region" description="Helical" evidence="1">
    <location>
        <begin position="139"/>
        <end position="160"/>
    </location>
</feature>
<protein>
    <recommendedName>
        <fullName evidence="4">ABC transporter permease</fullName>
    </recommendedName>
</protein>
<gene>
    <name evidence="2" type="ORF">D3P09_13765</name>
</gene>
<dbReference type="Proteomes" id="UP000267798">
    <property type="component" value="Unassembled WGS sequence"/>
</dbReference>
<dbReference type="AlphaFoldDB" id="A0A3A6PJZ0"/>
<evidence type="ECO:0008006" key="4">
    <source>
        <dbReference type="Google" id="ProtNLM"/>
    </source>
</evidence>
<feature type="transmembrane region" description="Helical" evidence="1">
    <location>
        <begin position="50"/>
        <end position="70"/>
    </location>
</feature>
<dbReference type="EMBL" id="QXQB01000003">
    <property type="protein sequence ID" value="RJX38619.1"/>
    <property type="molecule type" value="Genomic_DNA"/>
</dbReference>
<keyword evidence="3" id="KW-1185">Reference proteome</keyword>
<keyword evidence="1" id="KW-0812">Transmembrane</keyword>
<organism evidence="2 3">
    <name type="scientific">Paenibacillus pinisoli</name>
    <dbReference type="NCBI Taxonomy" id="1276110"/>
    <lineage>
        <taxon>Bacteria</taxon>
        <taxon>Bacillati</taxon>
        <taxon>Bacillota</taxon>
        <taxon>Bacilli</taxon>
        <taxon>Bacillales</taxon>
        <taxon>Paenibacillaceae</taxon>
        <taxon>Paenibacillus</taxon>
    </lineage>
</organism>
<feature type="transmembrane region" description="Helical" evidence="1">
    <location>
        <begin position="20"/>
        <end position="38"/>
    </location>
</feature>
<feature type="transmembrane region" description="Helical" evidence="1">
    <location>
        <begin position="169"/>
        <end position="187"/>
    </location>
</feature>
<comment type="caution">
    <text evidence="2">The sequence shown here is derived from an EMBL/GenBank/DDBJ whole genome shotgun (WGS) entry which is preliminary data.</text>
</comment>
<keyword evidence="1" id="KW-1133">Transmembrane helix</keyword>
<evidence type="ECO:0000313" key="3">
    <source>
        <dbReference type="Proteomes" id="UP000267798"/>
    </source>
</evidence>
<dbReference type="RefSeq" id="WP_120110990.1">
    <property type="nucleotide sequence ID" value="NZ_QXQB01000003.1"/>
</dbReference>
<accession>A0A3A6PJZ0</accession>
<name>A0A3A6PJZ0_9BACL</name>